<reference evidence="2 3" key="1">
    <citation type="journal article" date="2010" name="Science">
        <title>Genomic analysis of organismal complexity in the multicellular green alga Volvox carteri.</title>
        <authorList>
            <person name="Prochnik S.E."/>
            <person name="Umen J."/>
            <person name="Nedelcu A.M."/>
            <person name="Hallmann A."/>
            <person name="Miller S.M."/>
            <person name="Nishii I."/>
            <person name="Ferris P."/>
            <person name="Kuo A."/>
            <person name="Mitros T."/>
            <person name="Fritz-Laylin L.K."/>
            <person name="Hellsten U."/>
            <person name="Chapman J."/>
            <person name="Simakov O."/>
            <person name="Rensing S.A."/>
            <person name="Terry A."/>
            <person name="Pangilinan J."/>
            <person name="Kapitonov V."/>
            <person name="Jurka J."/>
            <person name="Salamov A."/>
            <person name="Shapiro H."/>
            <person name="Schmutz J."/>
            <person name="Grimwood J."/>
            <person name="Lindquist E."/>
            <person name="Lucas S."/>
            <person name="Grigoriev I.V."/>
            <person name="Schmitt R."/>
            <person name="Kirk D."/>
            <person name="Rokhsar D.S."/>
        </authorList>
    </citation>
    <scope>NUCLEOTIDE SEQUENCE [LARGE SCALE GENOMIC DNA]</scope>
    <source>
        <strain evidence="3">f. Nagariensis / Eve</strain>
    </source>
</reference>
<dbReference type="EMBL" id="GL378334">
    <property type="protein sequence ID" value="EFJ49657.1"/>
    <property type="molecule type" value="Genomic_DNA"/>
</dbReference>
<organism evidence="3">
    <name type="scientific">Volvox carteri f. nagariensis</name>
    <dbReference type="NCBI Taxonomy" id="3068"/>
    <lineage>
        <taxon>Eukaryota</taxon>
        <taxon>Viridiplantae</taxon>
        <taxon>Chlorophyta</taxon>
        <taxon>core chlorophytes</taxon>
        <taxon>Chlorophyceae</taxon>
        <taxon>CS clade</taxon>
        <taxon>Chlamydomonadales</taxon>
        <taxon>Volvocaceae</taxon>
        <taxon>Volvox</taxon>
    </lineage>
</organism>
<evidence type="ECO:0000313" key="3">
    <source>
        <dbReference type="Proteomes" id="UP000001058"/>
    </source>
</evidence>
<dbReference type="Proteomes" id="UP000001058">
    <property type="component" value="Unassembled WGS sequence"/>
</dbReference>
<name>D8TSA3_VOLCA</name>
<dbReference type="RefSeq" id="XP_002949164.1">
    <property type="nucleotide sequence ID" value="XM_002949118.1"/>
</dbReference>
<gene>
    <name evidence="2" type="ORF">VOLCADRAFT_104237</name>
</gene>
<dbReference type="InParanoid" id="D8TSA3"/>
<dbReference type="AlphaFoldDB" id="D8TSA3"/>
<evidence type="ECO:0000313" key="2">
    <source>
        <dbReference type="EMBL" id="EFJ49657.1"/>
    </source>
</evidence>
<protein>
    <submittedName>
        <fullName evidence="2">Uncharacterized protein</fullName>
    </submittedName>
</protein>
<dbReference type="KEGG" id="vcn:VOLCADRAFT_104237"/>
<sequence>MKHTHGNTVTYPVVYVNSGLGIGPYTRTGTERRRHAPPTPEVALRRSKCKMQSQQHGQAAPSPPRATSCTRAGHAPLQQLYSHQRSCGGPSQLWWPTQRAGPHLFFCVHPKAQKRQDESPQVGLPICIGH</sequence>
<feature type="region of interest" description="Disordered" evidence="1">
    <location>
        <begin position="25"/>
        <end position="70"/>
    </location>
</feature>
<dbReference type="GeneID" id="9623869"/>
<evidence type="ECO:0000256" key="1">
    <source>
        <dbReference type="SAM" id="MobiDB-lite"/>
    </source>
</evidence>
<proteinExistence type="predicted"/>
<accession>D8TSA3</accession>
<keyword evidence="3" id="KW-1185">Reference proteome</keyword>